<feature type="compositionally biased region" description="Pro residues" evidence="1">
    <location>
        <begin position="630"/>
        <end position="659"/>
    </location>
</feature>
<name>A0ABZ2LXE4_9BACT</name>
<evidence type="ECO:0000256" key="1">
    <source>
        <dbReference type="SAM" id="MobiDB-lite"/>
    </source>
</evidence>
<keyword evidence="3" id="KW-1185">Reference proteome</keyword>
<proteinExistence type="predicted"/>
<dbReference type="Proteomes" id="UP001370348">
    <property type="component" value="Chromosome"/>
</dbReference>
<reference evidence="2 3" key="1">
    <citation type="submission" date="2021-12" db="EMBL/GenBank/DDBJ databases">
        <title>Discovery of the Pendulisporaceae a myxobacterial family with distinct sporulation behavior and unique specialized metabolism.</title>
        <authorList>
            <person name="Garcia R."/>
            <person name="Popoff A."/>
            <person name="Bader C.D."/>
            <person name="Loehr J."/>
            <person name="Walesch S."/>
            <person name="Walt C."/>
            <person name="Boldt J."/>
            <person name="Bunk B."/>
            <person name="Haeckl F.J.F.P.J."/>
            <person name="Gunesch A.P."/>
            <person name="Birkelbach J."/>
            <person name="Nuebel U."/>
            <person name="Pietschmann T."/>
            <person name="Bach T."/>
            <person name="Mueller R."/>
        </authorList>
    </citation>
    <scope>NUCLEOTIDE SEQUENCE [LARGE SCALE GENOMIC DNA]</scope>
    <source>
        <strain evidence="2 3">MSr11954</strain>
    </source>
</reference>
<accession>A0ABZ2LXE4</accession>
<dbReference type="EMBL" id="CP089984">
    <property type="protein sequence ID" value="WXB15410.1"/>
    <property type="molecule type" value="Genomic_DNA"/>
</dbReference>
<dbReference type="RefSeq" id="WP_394825036.1">
    <property type="nucleotide sequence ID" value="NZ_CP089984.1"/>
</dbReference>
<feature type="region of interest" description="Disordered" evidence="1">
    <location>
        <begin position="617"/>
        <end position="659"/>
    </location>
</feature>
<evidence type="ECO:0008006" key="4">
    <source>
        <dbReference type="Google" id="ProtNLM"/>
    </source>
</evidence>
<protein>
    <recommendedName>
        <fullName evidence="4">Portal protein</fullName>
    </recommendedName>
</protein>
<organism evidence="2 3">
    <name type="scientific">Pendulispora albinea</name>
    <dbReference type="NCBI Taxonomy" id="2741071"/>
    <lineage>
        <taxon>Bacteria</taxon>
        <taxon>Pseudomonadati</taxon>
        <taxon>Myxococcota</taxon>
        <taxon>Myxococcia</taxon>
        <taxon>Myxococcales</taxon>
        <taxon>Sorangiineae</taxon>
        <taxon>Pendulisporaceae</taxon>
        <taxon>Pendulispora</taxon>
    </lineage>
</organism>
<gene>
    <name evidence="2" type="ORF">LZC94_47265</name>
</gene>
<sequence length="659" mass="73400">MAKRRIRVDEVLHESQRGGATMNWWTAPEGEQGPMVATVVSHIQQRYGWRRESDLLHAEMYGGGSSAAGMASSASRRYVPSALPRNVCRQAVDTIRAKTAKHRPLPQCLTSRGSWKEQKRARKMTQFLEGVFYQAKVFETHSKNWVRDAAVFGRGVLKAFRTGSKIRVERVHPWELLCDDWDARYGEPRSLYHVRSIDAGVAAEMFADDEEKVAAIYTSAGASRADEWDWQGDVDTTVSRVRIAEAWHLCANEEAHSGTESVEHRCTGRHVITLLDASKELLSEPWGETEFPFAILNFDDPITGFWGVGLCEMLEGWQYAINKQFSKIQDSHDMLGGGMILKPLGADIVDTSFTNGVVPIVTYKANSPPMFVTPAPVHPQVYQRDREMPQDALGEVGLTPTSTQGMKQPGITSGIAIQTLDDIEDERHVIFGRAYEAACLQLARIFLRLAAQIAADPDYGEMTISVPMRDGLLKLSWKDVSLNDFMLRVFPTSLLPQQLGARLQKLRELFDAQIIDRQTFLQQLDAPDLGAELDLETADRLNIDEKLELILDAEGQREVDVAKSKALPSAYQDFRWAQRRAQQRLNQAETHGVDEYNLDALREFIAECEALIENDNAKQVPTGPPEMSAPMPPPPGVGGPPMPPGPPMGEPPMPMGNAA</sequence>
<evidence type="ECO:0000313" key="3">
    <source>
        <dbReference type="Proteomes" id="UP001370348"/>
    </source>
</evidence>
<evidence type="ECO:0000313" key="2">
    <source>
        <dbReference type="EMBL" id="WXB15410.1"/>
    </source>
</evidence>